<protein>
    <recommendedName>
        <fullName evidence="1">Integrase zinc-binding domain-containing protein</fullName>
    </recommendedName>
</protein>
<organism evidence="2 3">
    <name type="scientific">Cylindrotheca closterium</name>
    <dbReference type="NCBI Taxonomy" id="2856"/>
    <lineage>
        <taxon>Eukaryota</taxon>
        <taxon>Sar</taxon>
        <taxon>Stramenopiles</taxon>
        <taxon>Ochrophyta</taxon>
        <taxon>Bacillariophyta</taxon>
        <taxon>Bacillariophyceae</taxon>
        <taxon>Bacillariophycidae</taxon>
        <taxon>Bacillariales</taxon>
        <taxon>Bacillariaceae</taxon>
        <taxon>Cylindrotheca</taxon>
    </lineage>
</organism>
<sequence>MISAQGTIAIATNDAEVTSEALSLFGFTKEESRKLLFEEKLSWRETKETMKSMAPQQVWQQVFTYSMCKNIQRQHLLDKTEHKFLTMYARPKQAKKHLTAIVSRSINPFTTLPIPTGEDWREKCNGDPDISHIIKAIRNNKKVDRSKLTNPTYASELNRDKLEIENGILYQFEEPKSAPMRQLRRAVVPPRLRATIIAAYHASPMAGHVGFHKTYYRIAARFWWPGMAKDIREAVLGCGHCNAANALSHKNQKILQRTPIEEPFDVCCMDVWSPGSTKNATKLSTTLRKTLTNKGVVTYVCNMTGCATVAFISSMDSGNMARIAFSQFFSV</sequence>
<name>A0AAD2JIC3_9STRA</name>
<comment type="caution">
    <text evidence="2">The sequence shown here is derived from an EMBL/GenBank/DDBJ whole genome shotgun (WGS) entry which is preliminary data.</text>
</comment>
<dbReference type="InterPro" id="IPR050951">
    <property type="entry name" value="Retrovirus_Pol_polyprotein"/>
</dbReference>
<dbReference type="AlphaFoldDB" id="A0AAD2JIC3"/>
<gene>
    <name evidence="2" type="ORF">CYCCA115_LOCUS14168</name>
</gene>
<feature type="domain" description="Integrase zinc-binding" evidence="1">
    <location>
        <begin position="188"/>
        <end position="245"/>
    </location>
</feature>
<evidence type="ECO:0000259" key="1">
    <source>
        <dbReference type="Pfam" id="PF17921"/>
    </source>
</evidence>
<evidence type="ECO:0000313" key="3">
    <source>
        <dbReference type="Proteomes" id="UP001295423"/>
    </source>
</evidence>
<accession>A0AAD2JIC3</accession>
<dbReference type="Proteomes" id="UP001295423">
    <property type="component" value="Unassembled WGS sequence"/>
</dbReference>
<dbReference type="FunFam" id="1.10.340.70:FF:000001">
    <property type="entry name" value="Retrovirus-related Pol polyprotein from transposon gypsy-like Protein"/>
    <property type="match status" value="1"/>
</dbReference>
<dbReference type="PANTHER" id="PTHR37984">
    <property type="entry name" value="PROTEIN CBG26694"/>
    <property type="match status" value="1"/>
</dbReference>
<dbReference type="Gene3D" id="1.10.340.70">
    <property type="match status" value="1"/>
</dbReference>
<dbReference type="PANTHER" id="PTHR37984:SF5">
    <property type="entry name" value="PROTEIN NYNRIN-LIKE"/>
    <property type="match status" value="1"/>
</dbReference>
<evidence type="ECO:0000313" key="2">
    <source>
        <dbReference type="EMBL" id="CAJ1953569.1"/>
    </source>
</evidence>
<dbReference type="InterPro" id="IPR041588">
    <property type="entry name" value="Integrase_H2C2"/>
</dbReference>
<dbReference type="EMBL" id="CAKOGP040001835">
    <property type="protein sequence ID" value="CAJ1953569.1"/>
    <property type="molecule type" value="Genomic_DNA"/>
</dbReference>
<keyword evidence="3" id="KW-1185">Reference proteome</keyword>
<reference evidence="2" key="1">
    <citation type="submission" date="2023-08" db="EMBL/GenBank/DDBJ databases">
        <authorList>
            <person name="Audoor S."/>
            <person name="Bilcke G."/>
        </authorList>
    </citation>
    <scope>NUCLEOTIDE SEQUENCE</scope>
</reference>
<dbReference type="Pfam" id="PF17921">
    <property type="entry name" value="Integrase_H2C2"/>
    <property type="match status" value="1"/>
</dbReference>
<proteinExistence type="predicted"/>